<proteinExistence type="predicted"/>
<accession>A0A6L2PSA6</accession>
<dbReference type="Proteomes" id="UP000502823">
    <property type="component" value="Unassembled WGS sequence"/>
</dbReference>
<evidence type="ECO:0000313" key="2">
    <source>
        <dbReference type="Proteomes" id="UP000502823"/>
    </source>
</evidence>
<dbReference type="InParanoid" id="A0A6L2PSA6"/>
<dbReference type="AlphaFoldDB" id="A0A6L2PSA6"/>
<reference evidence="2" key="1">
    <citation type="submission" date="2020-01" db="EMBL/GenBank/DDBJ databases">
        <title>Draft genome sequence of the Termite Coptotermes fromosanus.</title>
        <authorList>
            <person name="Itakura S."/>
            <person name="Yosikawa Y."/>
            <person name="Umezawa K."/>
        </authorList>
    </citation>
    <scope>NUCLEOTIDE SEQUENCE [LARGE SCALE GENOMIC DNA]</scope>
</reference>
<dbReference type="OrthoDB" id="10488326at2759"/>
<organism evidence="1 2">
    <name type="scientific">Coptotermes formosanus</name>
    <name type="common">Formosan subterranean termite</name>
    <dbReference type="NCBI Taxonomy" id="36987"/>
    <lineage>
        <taxon>Eukaryota</taxon>
        <taxon>Metazoa</taxon>
        <taxon>Ecdysozoa</taxon>
        <taxon>Arthropoda</taxon>
        <taxon>Hexapoda</taxon>
        <taxon>Insecta</taxon>
        <taxon>Pterygota</taxon>
        <taxon>Neoptera</taxon>
        <taxon>Polyneoptera</taxon>
        <taxon>Dictyoptera</taxon>
        <taxon>Blattodea</taxon>
        <taxon>Blattoidea</taxon>
        <taxon>Termitoidae</taxon>
        <taxon>Rhinotermitidae</taxon>
        <taxon>Coptotermes</taxon>
    </lineage>
</organism>
<protein>
    <submittedName>
        <fullName evidence="1">Uncharacterized protein</fullName>
    </submittedName>
</protein>
<evidence type="ECO:0000313" key="1">
    <source>
        <dbReference type="EMBL" id="GFG35503.1"/>
    </source>
</evidence>
<name>A0A6L2PSA6_COPFO</name>
<gene>
    <name evidence="1" type="ORF">Cfor_09150</name>
</gene>
<keyword evidence="2" id="KW-1185">Reference proteome</keyword>
<dbReference type="EMBL" id="BLKM01000550">
    <property type="protein sequence ID" value="GFG35503.1"/>
    <property type="molecule type" value="Genomic_DNA"/>
</dbReference>
<comment type="caution">
    <text evidence="1">The sequence shown here is derived from an EMBL/GenBank/DDBJ whole genome shotgun (WGS) entry which is preliminary data.</text>
</comment>
<sequence>MRMLPLDEEDTLLFNSQVNRTLYTLYRDNTDKFTLMWEQQGTGFWLKYCISLRSVLQKQGFCVQLSVFDLTHLEEFFINLAKLLTGTRQVFFLCYTDKKNVTFEACTANECTNAFQALNHETDEL</sequence>